<feature type="domain" description="Thioredoxin" evidence="13">
    <location>
        <begin position="3"/>
        <end position="151"/>
    </location>
</feature>
<sequence>MSLEVGAAIPEFSLKDKDGKKITVPKDLEGNAAVLFFYPKNFTPGCTREACSFRDAFQDFTDLGVKVIGISSDSESSHQKFTNKFELPYTLLSDSKNKVRKLFGVKNKMLGLLPGRETFVFDSNGKLVYKFESLDATPHIKKSLAFLQKNQ</sequence>
<evidence type="ECO:0000313" key="14">
    <source>
        <dbReference type="EMBL" id="MFC7356943.1"/>
    </source>
</evidence>
<accession>A0ABW2MQE8</accession>
<evidence type="ECO:0000256" key="7">
    <source>
        <dbReference type="ARBA" id="ARBA00023157"/>
    </source>
</evidence>
<dbReference type="InterPro" id="IPR036249">
    <property type="entry name" value="Thioredoxin-like_sf"/>
</dbReference>
<dbReference type="PANTHER" id="PTHR42801">
    <property type="entry name" value="THIOREDOXIN-DEPENDENT PEROXIDE REDUCTASE"/>
    <property type="match status" value="1"/>
</dbReference>
<dbReference type="SUPFAM" id="SSF52833">
    <property type="entry name" value="Thioredoxin-like"/>
    <property type="match status" value="1"/>
</dbReference>
<evidence type="ECO:0000256" key="8">
    <source>
        <dbReference type="ARBA" id="ARBA00023284"/>
    </source>
</evidence>
<dbReference type="PROSITE" id="PS51352">
    <property type="entry name" value="THIOREDOXIN_2"/>
    <property type="match status" value="1"/>
</dbReference>
<evidence type="ECO:0000256" key="10">
    <source>
        <dbReference type="ARBA" id="ARBA00038489"/>
    </source>
</evidence>
<organism evidence="14 15">
    <name type="scientific">Jejudonia soesokkakensis</name>
    <dbReference type="NCBI Taxonomy" id="1323432"/>
    <lineage>
        <taxon>Bacteria</taxon>
        <taxon>Pseudomonadati</taxon>
        <taxon>Bacteroidota</taxon>
        <taxon>Flavobacteriia</taxon>
        <taxon>Flavobacteriales</taxon>
        <taxon>Flavobacteriaceae</taxon>
        <taxon>Jejudonia</taxon>
    </lineage>
</organism>
<reference evidence="15" key="1">
    <citation type="journal article" date="2019" name="Int. J. Syst. Evol. Microbiol.">
        <title>The Global Catalogue of Microorganisms (GCM) 10K type strain sequencing project: providing services to taxonomists for standard genome sequencing and annotation.</title>
        <authorList>
            <consortium name="The Broad Institute Genomics Platform"/>
            <consortium name="The Broad Institute Genome Sequencing Center for Infectious Disease"/>
            <person name="Wu L."/>
            <person name="Ma J."/>
        </authorList>
    </citation>
    <scope>NUCLEOTIDE SEQUENCE [LARGE SCALE GENOMIC DNA]</scope>
    <source>
        <strain evidence="15">CGMCC 1.16306</strain>
    </source>
</reference>
<evidence type="ECO:0000259" key="13">
    <source>
        <dbReference type="PROSITE" id="PS51352"/>
    </source>
</evidence>
<dbReference type="Pfam" id="PF00578">
    <property type="entry name" value="AhpC-TSA"/>
    <property type="match status" value="1"/>
</dbReference>
<dbReference type="InterPro" id="IPR013766">
    <property type="entry name" value="Thioredoxin_domain"/>
</dbReference>
<keyword evidence="7" id="KW-1015">Disulfide bond</keyword>
<dbReference type="PIRSF" id="PIRSF000239">
    <property type="entry name" value="AHPC"/>
    <property type="match status" value="1"/>
</dbReference>
<name>A0ABW2MQE8_9FLAO</name>
<gene>
    <name evidence="14" type="ORF">ACFQO1_04545</name>
</gene>
<comment type="catalytic activity">
    <reaction evidence="12">
        <text>a hydroperoxide + [thioredoxin]-dithiol = an alcohol + [thioredoxin]-disulfide + H2O</text>
        <dbReference type="Rhea" id="RHEA:62620"/>
        <dbReference type="Rhea" id="RHEA-COMP:10698"/>
        <dbReference type="Rhea" id="RHEA-COMP:10700"/>
        <dbReference type="ChEBI" id="CHEBI:15377"/>
        <dbReference type="ChEBI" id="CHEBI:29950"/>
        <dbReference type="ChEBI" id="CHEBI:30879"/>
        <dbReference type="ChEBI" id="CHEBI:35924"/>
        <dbReference type="ChEBI" id="CHEBI:50058"/>
        <dbReference type="EC" id="1.11.1.24"/>
    </reaction>
</comment>
<comment type="caution">
    <text evidence="14">The sequence shown here is derived from an EMBL/GenBank/DDBJ whole genome shotgun (WGS) entry which is preliminary data.</text>
</comment>
<dbReference type="InterPro" id="IPR050924">
    <property type="entry name" value="Peroxiredoxin_BCP/PrxQ"/>
</dbReference>
<proteinExistence type="inferred from homology"/>
<evidence type="ECO:0000256" key="9">
    <source>
        <dbReference type="ARBA" id="ARBA00032824"/>
    </source>
</evidence>
<keyword evidence="8" id="KW-0676">Redox-active center</keyword>
<evidence type="ECO:0000256" key="12">
    <source>
        <dbReference type="ARBA" id="ARBA00049091"/>
    </source>
</evidence>
<keyword evidence="4 14" id="KW-0575">Peroxidase</keyword>
<dbReference type="InterPro" id="IPR000866">
    <property type="entry name" value="AhpC/TSA"/>
</dbReference>
<evidence type="ECO:0000256" key="6">
    <source>
        <dbReference type="ARBA" id="ARBA00023002"/>
    </source>
</evidence>
<dbReference type="EMBL" id="JBHTBN010000001">
    <property type="protein sequence ID" value="MFC7356943.1"/>
    <property type="molecule type" value="Genomic_DNA"/>
</dbReference>
<evidence type="ECO:0000256" key="11">
    <source>
        <dbReference type="ARBA" id="ARBA00042639"/>
    </source>
</evidence>
<keyword evidence="5" id="KW-0049">Antioxidant</keyword>
<dbReference type="Proteomes" id="UP001596415">
    <property type="component" value="Unassembled WGS sequence"/>
</dbReference>
<evidence type="ECO:0000256" key="3">
    <source>
        <dbReference type="ARBA" id="ARBA00013017"/>
    </source>
</evidence>
<dbReference type="InterPro" id="IPR024706">
    <property type="entry name" value="Peroxiredoxin_AhpC-typ"/>
</dbReference>
<dbReference type="PANTHER" id="PTHR42801:SF4">
    <property type="entry name" value="AHPC_TSA FAMILY PROTEIN"/>
    <property type="match status" value="1"/>
</dbReference>
<dbReference type="Gene3D" id="3.40.30.10">
    <property type="entry name" value="Glutaredoxin"/>
    <property type="match status" value="1"/>
</dbReference>
<dbReference type="GO" id="GO:0140824">
    <property type="term" value="F:thioredoxin-dependent peroxiredoxin activity"/>
    <property type="evidence" value="ECO:0007669"/>
    <property type="project" value="UniProtKB-EC"/>
</dbReference>
<dbReference type="EC" id="1.11.1.24" evidence="3"/>
<dbReference type="CDD" id="cd03017">
    <property type="entry name" value="PRX_BCP"/>
    <property type="match status" value="1"/>
</dbReference>
<keyword evidence="6 14" id="KW-0560">Oxidoreductase</keyword>
<protein>
    <recommendedName>
        <fullName evidence="3">thioredoxin-dependent peroxiredoxin</fullName>
        <ecNumber evidence="3">1.11.1.24</ecNumber>
    </recommendedName>
    <alternativeName>
        <fullName evidence="9">Thioredoxin peroxidase</fullName>
    </alternativeName>
    <alternativeName>
        <fullName evidence="11">Thioredoxin-dependent peroxiredoxin Bcp</fullName>
    </alternativeName>
</protein>
<evidence type="ECO:0000256" key="1">
    <source>
        <dbReference type="ARBA" id="ARBA00003330"/>
    </source>
</evidence>
<dbReference type="RefSeq" id="WP_380216780.1">
    <property type="nucleotide sequence ID" value="NZ_JBHTBN010000001.1"/>
</dbReference>
<evidence type="ECO:0000256" key="5">
    <source>
        <dbReference type="ARBA" id="ARBA00022862"/>
    </source>
</evidence>
<comment type="function">
    <text evidence="1">Thiol-specific peroxidase that catalyzes the reduction of hydrogen peroxide and organic hydroperoxides to water and alcohols, respectively. Plays a role in cell protection against oxidative stress by detoxifying peroxides and as sensor of hydrogen peroxide-mediated signaling events.</text>
</comment>
<evidence type="ECO:0000313" key="15">
    <source>
        <dbReference type="Proteomes" id="UP001596415"/>
    </source>
</evidence>
<evidence type="ECO:0000256" key="4">
    <source>
        <dbReference type="ARBA" id="ARBA00022559"/>
    </source>
</evidence>
<evidence type="ECO:0000256" key="2">
    <source>
        <dbReference type="ARBA" id="ARBA00011245"/>
    </source>
</evidence>
<comment type="similarity">
    <text evidence="10">Belongs to the peroxiredoxin family. BCP/PrxQ subfamily.</text>
</comment>
<keyword evidence="15" id="KW-1185">Reference proteome</keyword>
<comment type="subunit">
    <text evidence="2">Monomer.</text>
</comment>